<dbReference type="RefSeq" id="WP_250139694.1">
    <property type="nucleotide sequence ID" value="NZ_JALIQP010000002.1"/>
</dbReference>
<comment type="caution">
    <text evidence="1">The sequence shown here is derived from an EMBL/GenBank/DDBJ whole genome shotgun (WGS) entry which is preliminary data.</text>
</comment>
<name>A0ABD5PLT8_9EURY</name>
<protein>
    <recommendedName>
        <fullName evidence="3">Zinc-ribbon domain-containing protein</fullName>
    </recommendedName>
</protein>
<proteinExistence type="predicted"/>
<accession>A0ABD5PLT8</accession>
<dbReference type="EMBL" id="JBHSFA010000002">
    <property type="protein sequence ID" value="MFC4541534.1"/>
    <property type="molecule type" value="Genomic_DNA"/>
</dbReference>
<organism evidence="1 2">
    <name type="scientific">Halosolutus amylolyticus</name>
    <dbReference type="NCBI Taxonomy" id="2932267"/>
    <lineage>
        <taxon>Archaea</taxon>
        <taxon>Methanobacteriati</taxon>
        <taxon>Methanobacteriota</taxon>
        <taxon>Stenosarchaea group</taxon>
        <taxon>Halobacteria</taxon>
        <taxon>Halobacteriales</taxon>
        <taxon>Natrialbaceae</taxon>
        <taxon>Halosolutus</taxon>
    </lineage>
</organism>
<evidence type="ECO:0008006" key="3">
    <source>
        <dbReference type="Google" id="ProtNLM"/>
    </source>
</evidence>
<evidence type="ECO:0000313" key="2">
    <source>
        <dbReference type="Proteomes" id="UP001595898"/>
    </source>
</evidence>
<sequence length="45" mass="5301">MSVLHRVCNRNGRELYECRNCGEKLAEDADECPNCNWKGIAYYEF</sequence>
<reference evidence="1 2" key="1">
    <citation type="journal article" date="2019" name="Int. J. Syst. Evol. Microbiol.">
        <title>The Global Catalogue of Microorganisms (GCM) 10K type strain sequencing project: providing services to taxonomists for standard genome sequencing and annotation.</title>
        <authorList>
            <consortium name="The Broad Institute Genomics Platform"/>
            <consortium name="The Broad Institute Genome Sequencing Center for Infectious Disease"/>
            <person name="Wu L."/>
            <person name="Ma J."/>
        </authorList>
    </citation>
    <scope>NUCLEOTIDE SEQUENCE [LARGE SCALE GENOMIC DNA]</scope>
    <source>
        <strain evidence="1 2">WLHS5</strain>
    </source>
</reference>
<gene>
    <name evidence="1" type="ORF">ACFO5R_06305</name>
</gene>
<dbReference type="AlphaFoldDB" id="A0ABD5PLT8"/>
<keyword evidence="2" id="KW-1185">Reference proteome</keyword>
<evidence type="ECO:0000313" key="1">
    <source>
        <dbReference type="EMBL" id="MFC4541534.1"/>
    </source>
</evidence>
<dbReference type="Proteomes" id="UP001595898">
    <property type="component" value="Unassembled WGS sequence"/>
</dbReference>